<feature type="transmembrane region" description="Helical" evidence="1">
    <location>
        <begin position="140"/>
        <end position="159"/>
    </location>
</feature>
<name>J7KXQ6_NOCAA</name>
<organism evidence="2 3">
    <name type="scientific">Nocardiopsis alba (strain ATCC BAA-2165 / BE74)</name>
    <dbReference type="NCBI Taxonomy" id="1205910"/>
    <lineage>
        <taxon>Bacteria</taxon>
        <taxon>Bacillati</taxon>
        <taxon>Actinomycetota</taxon>
        <taxon>Actinomycetes</taxon>
        <taxon>Streptosporangiales</taxon>
        <taxon>Nocardiopsidaceae</taxon>
        <taxon>Nocardiopsis</taxon>
    </lineage>
</organism>
<dbReference type="PATRIC" id="fig|1205910.3.peg.4129"/>
<dbReference type="PANTHER" id="PTHR38457:SF1">
    <property type="entry name" value="REGULATOR ABRB-RELATED"/>
    <property type="match status" value="1"/>
</dbReference>
<dbReference type="OrthoDB" id="4965477at2"/>
<evidence type="ECO:0000313" key="2">
    <source>
        <dbReference type="EMBL" id="AFR06153.1"/>
    </source>
</evidence>
<dbReference type="eggNOG" id="COG3180">
    <property type="taxonomic scope" value="Bacteria"/>
</dbReference>
<feature type="transmembrane region" description="Helical" evidence="1">
    <location>
        <begin position="6"/>
        <end position="23"/>
    </location>
</feature>
<dbReference type="NCBIfam" id="TIGR03082">
    <property type="entry name" value="Gneg_AbrB_dup"/>
    <property type="match status" value="1"/>
</dbReference>
<accession>J7KXQ6</accession>
<gene>
    <name evidence="2" type="ordered locus">B005_4362</name>
</gene>
<feature type="transmembrane region" description="Helical" evidence="1">
    <location>
        <begin position="87"/>
        <end position="108"/>
    </location>
</feature>
<feature type="transmembrane region" description="Helical" evidence="1">
    <location>
        <begin position="54"/>
        <end position="75"/>
    </location>
</feature>
<dbReference type="Proteomes" id="UP000003779">
    <property type="component" value="Chromosome"/>
</dbReference>
<feature type="transmembrane region" description="Helical" evidence="1">
    <location>
        <begin position="30"/>
        <end position="48"/>
    </location>
</feature>
<dbReference type="GO" id="GO:0016020">
    <property type="term" value="C:membrane"/>
    <property type="evidence" value="ECO:0007669"/>
    <property type="project" value="InterPro"/>
</dbReference>
<keyword evidence="1" id="KW-0472">Membrane</keyword>
<protein>
    <submittedName>
        <fullName evidence="2">Membrane AbrB duplication domain protein</fullName>
    </submittedName>
</protein>
<reference evidence="2 3" key="1">
    <citation type="journal article" date="2012" name="J. Bacteriol.">
        <title>Whole-Genome Sequence of Nocardiopsis alba Strain ATCC BAA-2165, Associated with Honeybees.</title>
        <authorList>
            <person name="Qiao J."/>
            <person name="Chen L."/>
            <person name="Li Y."/>
            <person name="Wang J."/>
            <person name="Zhang W."/>
            <person name="Chen S."/>
        </authorList>
    </citation>
    <scope>NUCLEOTIDE SEQUENCE [LARGE SCALE GENOMIC DNA]</scope>
    <source>
        <strain evidence="3">ATCC BAA-2165 / BE74</strain>
    </source>
</reference>
<reference evidence="3" key="2">
    <citation type="submission" date="2012-08" db="EMBL/GenBank/DDBJ databases">
        <title>Whole-genome sequence of Nocardiopsis alba strain ATCC BAA-2165 associated with honeybees.</title>
        <authorList>
            <person name="Qiao J."/>
            <person name="Chen L."/>
            <person name="Li Y."/>
            <person name="Wang J."/>
            <person name="Zhang W."/>
            <person name="Chen S."/>
        </authorList>
    </citation>
    <scope>NUCLEOTIDE SEQUENCE [LARGE SCALE GENOMIC DNA]</scope>
    <source>
        <strain evidence="3">ATCC BAA-2165 / BE74</strain>
    </source>
</reference>
<dbReference type="InterPro" id="IPR007820">
    <property type="entry name" value="AbrB_fam"/>
</dbReference>
<dbReference type="KEGG" id="nal:B005_4362"/>
<evidence type="ECO:0000313" key="3">
    <source>
        <dbReference type="Proteomes" id="UP000003779"/>
    </source>
</evidence>
<keyword evidence="1" id="KW-0812">Transmembrane</keyword>
<keyword evidence="1" id="KW-1133">Transmembrane helix</keyword>
<dbReference type="Pfam" id="PF05145">
    <property type="entry name" value="AbrB"/>
    <property type="match status" value="1"/>
</dbReference>
<dbReference type="AlphaFoldDB" id="J7KXQ6"/>
<dbReference type="InterPro" id="IPR017516">
    <property type="entry name" value="AbrB_dup"/>
</dbReference>
<dbReference type="RefSeq" id="WP_014908620.1">
    <property type="nucleotide sequence ID" value="NC_018524.1"/>
</dbReference>
<sequence>MNPLPLLAVMAGALGAALVFRWVRVPLWPLTGGLVGAAAVNLGFGLAAEVPTAIALTGQLLIGTAIGATIGSEVFRQFLRIIGPGTLAVTVVLGAGLLFGWLFATAGLMDPAEAMLALIPGGVGEMVAAAIALDLDSAQVVGVQMVRILTVLLSLPLVFRVSEWIHRRWIAGPGGETSGA</sequence>
<evidence type="ECO:0000256" key="1">
    <source>
        <dbReference type="SAM" id="Phobius"/>
    </source>
</evidence>
<dbReference type="STRING" id="1205910.B005_4362"/>
<proteinExistence type="predicted"/>
<dbReference type="HOGENOM" id="CLU_1554177_0_0_11"/>
<dbReference type="GO" id="GO:0010468">
    <property type="term" value="P:regulation of gene expression"/>
    <property type="evidence" value="ECO:0007669"/>
    <property type="project" value="InterPro"/>
</dbReference>
<dbReference type="EMBL" id="CP003788">
    <property type="protein sequence ID" value="AFR06153.1"/>
    <property type="molecule type" value="Genomic_DNA"/>
</dbReference>
<dbReference type="PANTHER" id="PTHR38457">
    <property type="entry name" value="REGULATOR ABRB-RELATED"/>
    <property type="match status" value="1"/>
</dbReference>